<dbReference type="InterPro" id="IPR000390">
    <property type="entry name" value="Small_drug/metabolite_transptr"/>
</dbReference>
<dbReference type="GO" id="GO:0022857">
    <property type="term" value="F:transmembrane transporter activity"/>
    <property type="evidence" value="ECO:0007669"/>
    <property type="project" value="InterPro"/>
</dbReference>
<evidence type="ECO:0000256" key="2">
    <source>
        <dbReference type="ARBA" id="ARBA00022475"/>
    </source>
</evidence>
<sequence length="121" mass="12809">MSLDTLLIQIFSLLLSIVGQFLLKAGALALGRVGMGNVAEKIVSMALQPYLWAGIAMYGLSAIGYIIVLSRTKLSIAAPTISISYVIITLGGALLFHEPLPLIRMVGVLVIVIGVLMVLQS</sequence>
<evidence type="ECO:0000256" key="3">
    <source>
        <dbReference type="ARBA" id="ARBA00022692"/>
    </source>
</evidence>
<feature type="transmembrane region" description="Helical" evidence="6">
    <location>
        <begin position="76"/>
        <end position="96"/>
    </location>
</feature>
<accession>A0AAW9Q662</accession>
<reference evidence="7" key="1">
    <citation type="submission" date="2024-01" db="EMBL/GenBank/DDBJ databases">
        <title>Bank of Algae and Cyanobacteria of the Azores (BACA) strain genomes.</title>
        <authorList>
            <person name="Luz R."/>
            <person name="Cordeiro R."/>
            <person name="Fonseca A."/>
            <person name="Goncalves V."/>
        </authorList>
    </citation>
    <scope>NUCLEOTIDE SEQUENCE</scope>
    <source>
        <strain evidence="7">BACA0141</strain>
    </source>
</reference>
<keyword evidence="3 6" id="KW-0812">Transmembrane</keyword>
<keyword evidence="8" id="KW-1185">Reference proteome</keyword>
<organism evidence="7 8">
    <name type="scientific">Tumidithrix elongata BACA0141</name>
    <dbReference type="NCBI Taxonomy" id="2716417"/>
    <lineage>
        <taxon>Bacteria</taxon>
        <taxon>Bacillati</taxon>
        <taxon>Cyanobacteriota</taxon>
        <taxon>Cyanophyceae</taxon>
        <taxon>Pseudanabaenales</taxon>
        <taxon>Pseudanabaenaceae</taxon>
        <taxon>Tumidithrix</taxon>
        <taxon>Tumidithrix elongata</taxon>
    </lineage>
</organism>
<keyword evidence="5 6" id="KW-0472">Membrane</keyword>
<evidence type="ECO:0008006" key="9">
    <source>
        <dbReference type="Google" id="ProtNLM"/>
    </source>
</evidence>
<comment type="caution">
    <text evidence="7">The sequence shown here is derived from an EMBL/GenBank/DDBJ whole genome shotgun (WGS) entry which is preliminary data.</text>
</comment>
<dbReference type="EMBL" id="JAZBJZ010000076">
    <property type="protein sequence ID" value="MEE3718411.1"/>
    <property type="molecule type" value="Genomic_DNA"/>
</dbReference>
<evidence type="ECO:0000256" key="5">
    <source>
        <dbReference type="ARBA" id="ARBA00023136"/>
    </source>
</evidence>
<keyword evidence="2" id="KW-1003">Cell membrane</keyword>
<dbReference type="AlphaFoldDB" id="A0AAW9Q662"/>
<feature type="transmembrane region" description="Helical" evidence="6">
    <location>
        <begin position="102"/>
        <end position="119"/>
    </location>
</feature>
<evidence type="ECO:0000256" key="6">
    <source>
        <dbReference type="SAM" id="Phobius"/>
    </source>
</evidence>
<keyword evidence="4 6" id="KW-1133">Transmembrane helix</keyword>
<proteinExistence type="predicted"/>
<evidence type="ECO:0000256" key="4">
    <source>
        <dbReference type="ARBA" id="ARBA00022989"/>
    </source>
</evidence>
<dbReference type="SUPFAM" id="SSF103481">
    <property type="entry name" value="Multidrug resistance efflux transporter EmrE"/>
    <property type="match status" value="1"/>
</dbReference>
<name>A0AAW9Q662_9CYAN</name>
<evidence type="ECO:0000256" key="1">
    <source>
        <dbReference type="ARBA" id="ARBA00004651"/>
    </source>
</evidence>
<gene>
    <name evidence="7" type="ORF">V2H45_16845</name>
</gene>
<evidence type="ECO:0000313" key="8">
    <source>
        <dbReference type="Proteomes" id="UP001333818"/>
    </source>
</evidence>
<comment type="subcellular location">
    <subcellularLocation>
        <location evidence="1">Cell membrane</location>
        <topology evidence="1">Multi-pass membrane protein</topology>
    </subcellularLocation>
</comment>
<evidence type="ECO:0000313" key="7">
    <source>
        <dbReference type="EMBL" id="MEE3718411.1"/>
    </source>
</evidence>
<dbReference type="GO" id="GO:0005886">
    <property type="term" value="C:plasma membrane"/>
    <property type="evidence" value="ECO:0007669"/>
    <property type="project" value="UniProtKB-SubCell"/>
</dbReference>
<dbReference type="PANTHER" id="PTHR30561:SF9">
    <property type="entry name" value="4-AMINO-4-DEOXY-L-ARABINOSE-PHOSPHOUNDECAPRENOL FLIPPASE SUBUNIT ARNF-RELATED"/>
    <property type="match status" value="1"/>
</dbReference>
<dbReference type="Gene3D" id="1.10.3730.20">
    <property type="match status" value="1"/>
</dbReference>
<dbReference type="Proteomes" id="UP001333818">
    <property type="component" value="Unassembled WGS sequence"/>
</dbReference>
<dbReference type="InterPro" id="IPR037185">
    <property type="entry name" value="EmrE-like"/>
</dbReference>
<dbReference type="RefSeq" id="WP_330484843.1">
    <property type="nucleotide sequence ID" value="NZ_JAZBJZ010000076.1"/>
</dbReference>
<dbReference type="PANTHER" id="PTHR30561">
    <property type="entry name" value="SMR FAMILY PROTON-DEPENDENT DRUG EFFLUX TRANSPORTER SUGE"/>
    <property type="match status" value="1"/>
</dbReference>
<protein>
    <recommendedName>
        <fullName evidence="9">EamA domain-containing protein</fullName>
    </recommendedName>
</protein>
<feature type="transmembrane region" description="Helical" evidence="6">
    <location>
        <begin position="49"/>
        <end position="69"/>
    </location>
</feature>